<evidence type="ECO:0000256" key="2">
    <source>
        <dbReference type="ARBA" id="ARBA00022448"/>
    </source>
</evidence>
<protein>
    <submittedName>
        <fullName evidence="9">Sugar ABC transporter permease</fullName>
    </submittedName>
</protein>
<dbReference type="PANTHER" id="PTHR43744">
    <property type="entry name" value="ABC TRANSPORTER PERMEASE PROTEIN MG189-RELATED-RELATED"/>
    <property type="match status" value="1"/>
</dbReference>
<organism evidence="9 10">
    <name type="scientific">Lachnoclostridium phytofermentans</name>
    <dbReference type="NCBI Taxonomy" id="66219"/>
    <lineage>
        <taxon>Bacteria</taxon>
        <taxon>Bacillati</taxon>
        <taxon>Bacillota</taxon>
        <taxon>Clostridia</taxon>
        <taxon>Lachnospirales</taxon>
        <taxon>Lachnospiraceae</taxon>
    </lineage>
</organism>
<feature type="transmembrane region" description="Helical" evidence="7">
    <location>
        <begin position="265"/>
        <end position="286"/>
    </location>
</feature>
<dbReference type="InterPro" id="IPR000515">
    <property type="entry name" value="MetI-like"/>
</dbReference>
<evidence type="ECO:0000256" key="5">
    <source>
        <dbReference type="ARBA" id="ARBA00022989"/>
    </source>
</evidence>
<dbReference type="EMBL" id="DPVV01000265">
    <property type="protein sequence ID" value="HCL02372.1"/>
    <property type="molecule type" value="Genomic_DNA"/>
</dbReference>
<dbReference type="PANTHER" id="PTHR43744:SF9">
    <property type="entry name" value="POLYGALACTURONAN_RHAMNOGALACTURONAN TRANSPORT SYSTEM PERMEASE PROTEIN YTCP"/>
    <property type="match status" value="1"/>
</dbReference>
<keyword evidence="5 7" id="KW-1133">Transmembrane helix</keyword>
<evidence type="ECO:0000259" key="8">
    <source>
        <dbReference type="PROSITE" id="PS50928"/>
    </source>
</evidence>
<evidence type="ECO:0000313" key="10">
    <source>
        <dbReference type="Proteomes" id="UP000262969"/>
    </source>
</evidence>
<evidence type="ECO:0000256" key="4">
    <source>
        <dbReference type="ARBA" id="ARBA00022692"/>
    </source>
</evidence>
<dbReference type="GO" id="GO:0005886">
    <property type="term" value="C:plasma membrane"/>
    <property type="evidence" value="ECO:0007669"/>
    <property type="project" value="UniProtKB-SubCell"/>
</dbReference>
<evidence type="ECO:0000256" key="1">
    <source>
        <dbReference type="ARBA" id="ARBA00004651"/>
    </source>
</evidence>
<dbReference type="AlphaFoldDB" id="A0A3D2X5I7"/>
<evidence type="ECO:0000256" key="6">
    <source>
        <dbReference type="ARBA" id="ARBA00023136"/>
    </source>
</evidence>
<proteinExistence type="predicted"/>
<gene>
    <name evidence="9" type="ORF">DHW61_08155</name>
</gene>
<sequence length="301" mass="34003">MKKFVRTRKKKSSVGDKVFTIVNTMILTIFVIITLYPILNTLAISFNDGTDALRGGIYLWPRVFTWKNYQTIIHKQNLLTATEISILRTVIATVTQLFVTALLAYVLSRKNFIFRKQISLLYVLTMYVNGGLIPTFLLYKGLGLTNSFWVYIIPGMVSAFNMLVIRTYMAGLPDSLQESAEIDGAGHFTIFLRIIVPLCKPVFATIALFIAVYQWNSWFDTMLYNRMRGEYTTLQYELMKLLSAVTNNSSNAETMKNAGNQVTPASIRAAATIITSLPIVCLYPFLQRYFVTGLTIGGVKE</sequence>
<dbReference type="Gene3D" id="1.10.3720.10">
    <property type="entry name" value="MetI-like"/>
    <property type="match status" value="1"/>
</dbReference>
<feature type="transmembrane region" description="Helical" evidence="7">
    <location>
        <begin position="86"/>
        <end position="107"/>
    </location>
</feature>
<dbReference type="CDD" id="cd06261">
    <property type="entry name" value="TM_PBP2"/>
    <property type="match status" value="1"/>
</dbReference>
<evidence type="ECO:0000313" key="9">
    <source>
        <dbReference type="EMBL" id="HCL02372.1"/>
    </source>
</evidence>
<keyword evidence="3" id="KW-1003">Cell membrane</keyword>
<evidence type="ECO:0000256" key="3">
    <source>
        <dbReference type="ARBA" id="ARBA00022475"/>
    </source>
</evidence>
<comment type="subcellular location">
    <subcellularLocation>
        <location evidence="1">Cell membrane</location>
        <topology evidence="1">Multi-pass membrane protein</topology>
    </subcellularLocation>
</comment>
<feature type="transmembrane region" description="Helical" evidence="7">
    <location>
        <begin position="119"/>
        <end position="142"/>
    </location>
</feature>
<accession>A0A3D2X5I7</accession>
<dbReference type="SUPFAM" id="SSF161098">
    <property type="entry name" value="MetI-like"/>
    <property type="match status" value="1"/>
</dbReference>
<evidence type="ECO:0000256" key="7">
    <source>
        <dbReference type="SAM" id="Phobius"/>
    </source>
</evidence>
<keyword evidence="6 7" id="KW-0472">Membrane</keyword>
<keyword evidence="4 7" id="KW-0812">Transmembrane</keyword>
<dbReference type="InterPro" id="IPR035906">
    <property type="entry name" value="MetI-like_sf"/>
</dbReference>
<dbReference type="GO" id="GO:0055085">
    <property type="term" value="P:transmembrane transport"/>
    <property type="evidence" value="ECO:0007669"/>
    <property type="project" value="InterPro"/>
</dbReference>
<feature type="transmembrane region" description="Helical" evidence="7">
    <location>
        <begin position="190"/>
        <end position="215"/>
    </location>
</feature>
<dbReference type="PROSITE" id="PS50928">
    <property type="entry name" value="ABC_TM1"/>
    <property type="match status" value="1"/>
</dbReference>
<feature type="transmembrane region" description="Helical" evidence="7">
    <location>
        <begin position="148"/>
        <end position="169"/>
    </location>
</feature>
<keyword evidence="2" id="KW-0813">Transport</keyword>
<feature type="domain" description="ABC transmembrane type-1" evidence="8">
    <location>
        <begin position="82"/>
        <end position="286"/>
    </location>
</feature>
<dbReference type="Proteomes" id="UP000262969">
    <property type="component" value="Unassembled WGS sequence"/>
</dbReference>
<comment type="caution">
    <text evidence="9">The sequence shown here is derived from an EMBL/GenBank/DDBJ whole genome shotgun (WGS) entry which is preliminary data.</text>
</comment>
<reference evidence="9 10" key="1">
    <citation type="journal article" date="2018" name="Nat. Biotechnol.">
        <title>A standardized bacterial taxonomy based on genome phylogeny substantially revises the tree of life.</title>
        <authorList>
            <person name="Parks D.H."/>
            <person name="Chuvochina M."/>
            <person name="Waite D.W."/>
            <person name="Rinke C."/>
            <person name="Skarshewski A."/>
            <person name="Chaumeil P.A."/>
            <person name="Hugenholtz P."/>
        </authorList>
    </citation>
    <scope>NUCLEOTIDE SEQUENCE [LARGE SCALE GENOMIC DNA]</scope>
    <source>
        <strain evidence="9">UBA11728</strain>
    </source>
</reference>
<feature type="transmembrane region" description="Helical" evidence="7">
    <location>
        <begin position="21"/>
        <end position="39"/>
    </location>
</feature>
<name>A0A3D2X5I7_9FIRM</name>